<sequence length="187" mass="21531">MEWLTELDRTDHETSYNLNQPRKIDNAKSKKSASSKETNNPSSRVCRNNRKQNVEKLDPKKSQSALVASEEIRSPSAKRIRQSSAALSHTQKPEKFSGEKNNASTSTMRQSEYKHERIRNNTHHSFESSKKERYDKKDSSQYHEAKHKKVQHDVPISTYTASPKTIPQTEESTNVTEDDLEDGEIRD</sequence>
<organism evidence="1 2">
    <name type="scientific">Panagrolaimus sp. ES5</name>
    <dbReference type="NCBI Taxonomy" id="591445"/>
    <lineage>
        <taxon>Eukaryota</taxon>
        <taxon>Metazoa</taxon>
        <taxon>Ecdysozoa</taxon>
        <taxon>Nematoda</taxon>
        <taxon>Chromadorea</taxon>
        <taxon>Rhabditida</taxon>
        <taxon>Tylenchina</taxon>
        <taxon>Panagrolaimomorpha</taxon>
        <taxon>Panagrolaimoidea</taxon>
        <taxon>Panagrolaimidae</taxon>
        <taxon>Panagrolaimus</taxon>
    </lineage>
</organism>
<accession>A0AC34F5F6</accession>
<name>A0AC34F5F6_9BILA</name>
<evidence type="ECO:0000313" key="1">
    <source>
        <dbReference type="Proteomes" id="UP000887579"/>
    </source>
</evidence>
<protein>
    <submittedName>
        <fullName evidence="2">Uncharacterized protein</fullName>
    </submittedName>
</protein>
<dbReference type="Proteomes" id="UP000887579">
    <property type="component" value="Unplaced"/>
</dbReference>
<dbReference type="WBParaSite" id="ES5_v2.g12207.t1">
    <property type="protein sequence ID" value="ES5_v2.g12207.t1"/>
    <property type="gene ID" value="ES5_v2.g12207"/>
</dbReference>
<proteinExistence type="predicted"/>
<reference evidence="2" key="1">
    <citation type="submission" date="2022-11" db="UniProtKB">
        <authorList>
            <consortium name="WormBaseParasite"/>
        </authorList>
    </citation>
    <scope>IDENTIFICATION</scope>
</reference>
<evidence type="ECO:0000313" key="2">
    <source>
        <dbReference type="WBParaSite" id="ES5_v2.g12207.t1"/>
    </source>
</evidence>